<protein>
    <submittedName>
        <fullName evidence="1">Uncharacterized protein</fullName>
    </submittedName>
</protein>
<comment type="caution">
    <text evidence="1">The sequence shown here is derived from an EMBL/GenBank/DDBJ whole genome shotgun (WGS) entry which is preliminary data.</text>
</comment>
<organism evidence="1 2">
    <name type="scientific">Fulvivirga imtechensis AK7</name>
    <dbReference type="NCBI Taxonomy" id="1237149"/>
    <lineage>
        <taxon>Bacteria</taxon>
        <taxon>Pseudomonadati</taxon>
        <taxon>Bacteroidota</taxon>
        <taxon>Cytophagia</taxon>
        <taxon>Cytophagales</taxon>
        <taxon>Fulvivirgaceae</taxon>
        <taxon>Fulvivirga</taxon>
    </lineage>
</organism>
<sequence length="185" mass="20881">MNNGKTYLDGLAEFNPPEITEGYEMQTLKKQLEECERAIELAGNDMRVIRVSLAAIGSENIEGEYYDYFVEENVNVLRMLKAEQLVIKAQIAAINRKQDDSHHWSCPQATIYRHRTRLCAAITIDGNDHFTADVAYSEEKDIYTIGISRATLAPNTLQSTMQMLDQKGGEVTKLLTSKFELNSAL</sequence>
<evidence type="ECO:0000313" key="2">
    <source>
        <dbReference type="Proteomes" id="UP000011135"/>
    </source>
</evidence>
<dbReference type="Proteomes" id="UP000011135">
    <property type="component" value="Unassembled WGS sequence"/>
</dbReference>
<dbReference type="EMBL" id="AMZN01000082">
    <property type="protein sequence ID" value="ELR69187.1"/>
    <property type="molecule type" value="Genomic_DNA"/>
</dbReference>
<proteinExistence type="predicted"/>
<name>L8JP76_9BACT</name>
<dbReference type="AlphaFoldDB" id="L8JP76"/>
<dbReference type="RefSeq" id="WP_009582474.1">
    <property type="nucleotide sequence ID" value="NZ_AMZN01000082.1"/>
</dbReference>
<dbReference type="STRING" id="1237149.C900_05383"/>
<reference evidence="1 2" key="1">
    <citation type="submission" date="2012-12" db="EMBL/GenBank/DDBJ databases">
        <title>Genome assembly of Fulvivirga imtechensis AK7.</title>
        <authorList>
            <person name="Nupur N."/>
            <person name="Khatri I."/>
            <person name="Kumar R."/>
            <person name="Subramanian S."/>
            <person name="Pinnaka A."/>
        </authorList>
    </citation>
    <scope>NUCLEOTIDE SEQUENCE [LARGE SCALE GENOMIC DNA]</scope>
    <source>
        <strain evidence="1 2">AK7</strain>
    </source>
</reference>
<gene>
    <name evidence="1" type="ORF">C900_05383</name>
</gene>
<accession>L8JP76</accession>
<keyword evidence="2" id="KW-1185">Reference proteome</keyword>
<evidence type="ECO:0000313" key="1">
    <source>
        <dbReference type="EMBL" id="ELR69187.1"/>
    </source>
</evidence>